<sequence>MKRTDADLRRIKFKRSPLILTQAALKLARRKFNLRQKHACPQIQELDCVSERIKTGFGQ</sequence>
<dbReference type="Proteomes" id="UP000005709">
    <property type="component" value="Unassembled WGS sequence"/>
</dbReference>
<proteinExistence type="predicted"/>
<dbReference type="AlphaFoldDB" id="C8PI55"/>
<comment type="caution">
    <text evidence="1">The sequence shown here is derived from an EMBL/GenBank/DDBJ whole genome shotgun (WGS) entry which is preliminary data.</text>
</comment>
<dbReference type="STRING" id="824.CGRAC_0132"/>
<gene>
    <name evidence="1" type="ORF">CAMGR0001_0036</name>
</gene>
<name>C8PI55_9BACT</name>
<organism evidence="1 2">
    <name type="scientific">Campylobacter gracilis RM3268</name>
    <dbReference type="NCBI Taxonomy" id="553220"/>
    <lineage>
        <taxon>Bacteria</taxon>
        <taxon>Pseudomonadati</taxon>
        <taxon>Campylobacterota</taxon>
        <taxon>Epsilonproteobacteria</taxon>
        <taxon>Campylobacterales</taxon>
        <taxon>Campylobacteraceae</taxon>
        <taxon>Campylobacter</taxon>
    </lineage>
</organism>
<evidence type="ECO:0000313" key="2">
    <source>
        <dbReference type="Proteomes" id="UP000005709"/>
    </source>
</evidence>
<dbReference type="EMBL" id="ACYG01000025">
    <property type="protein sequence ID" value="EEV17445.1"/>
    <property type="molecule type" value="Genomic_DNA"/>
</dbReference>
<protein>
    <submittedName>
        <fullName evidence="1">Uncharacterized protein</fullName>
    </submittedName>
</protein>
<reference evidence="1 2" key="1">
    <citation type="submission" date="2009-07" db="EMBL/GenBank/DDBJ databases">
        <authorList>
            <person name="Madupu R."/>
            <person name="Sebastian Y."/>
            <person name="Durkin A.S."/>
            <person name="Torralba M."/>
            <person name="Methe B."/>
            <person name="Sutton G.G."/>
            <person name="Strausberg R.L."/>
            <person name="Nelson K.E."/>
        </authorList>
    </citation>
    <scope>NUCLEOTIDE SEQUENCE [LARGE SCALE GENOMIC DNA]</scope>
    <source>
        <strain evidence="1 2">RM3268</strain>
    </source>
</reference>
<evidence type="ECO:0000313" key="1">
    <source>
        <dbReference type="EMBL" id="EEV17445.1"/>
    </source>
</evidence>
<accession>C8PI55</accession>
<keyword evidence="2" id="KW-1185">Reference proteome</keyword>